<keyword evidence="14" id="KW-1185">Reference proteome</keyword>
<comment type="subunit">
    <text evidence="10">Component of the RNA degradosome, a multiprotein complex involved in RNA processing and mRNA degradation.</text>
</comment>
<dbReference type="CDD" id="cd03313">
    <property type="entry name" value="enolase"/>
    <property type="match status" value="1"/>
</dbReference>
<keyword evidence="10" id="KW-0963">Cytoplasm</keyword>
<dbReference type="PIRSF" id="PIRSF001400">
    <property type="entry name" value="Enolase"/>
    <property type="match status" value="1"/>
</dbReference>
<feature type="binding site" evidence="10">
    <location>
        <position position="242"/>
    </location>
    <ligand>
        <name>Mg(2+)</name>
        <dbReference type="ChEBI" id="CHEBI:18420"/>
    </ligand>
</feature>
<feature type="domain" description="Enolase C-terminal TIM barrel" evidence="11">
    <location>
        <begin position="139"/>
        <end position="425"/>
    </location>
</feature>
<feature type="binding site" evidence="10">
    <location>
        <position position="366"/>
    </location>
    <ligand>
        <name>(2R)-2-phosphoglycerate</name>
        <dbReference type="ChEBI" id="CHEBI:58289"/>
    </ligand>
</feature>
<comment type="caution">
    <text evidence="13">The sequence shown here is derived from an EMBL/GenBank/DDBJ whole genome shotgun (WGS) entry which is preliminary data.</text>
</comment>
<dbReference type="EC" id="4.2.1.11" evidence="3 10"/>
<evidence type="ECO:0000256" key="3">
    <source>
        <dbReference type="ARBA" id="ARBA00012058"/>
    </source>
</evidence>
<evidence type="ECO:0000256" key="10">
    <source>
        <dbReference type="HAMAP-Rule" id="MF_00318"/>
    </source>
</evidence>
<dbReference type="RefSeq" id="WP_289963059.1">
    <property type="nucleotide sequence ID" value="NZ_JAUEOZ010000002.1"/>
</dbReference>
<dbReference type="InterPro" id="IPR020809">
    <property type="entry name" value="Enolase_CS"/>
</dbReference>
<evidence type="ECO:0000256" key="8">
    <source>
        <dbReference type="ARBA" id="ARBA00023239"/>
    </source>
</evidence>
<organism evidence="13 14">
    <name type="scientific">Vibrio agarivorans</name>
    <dbReference type="NCBI Taxonomy" id="153622"/>
    <lineage>
        <taxon>Bacteria</taxon>
        <taxon>Pseudomonadati</taxon>
        <taxon>Pseudomonadota</taxon>
        <taxon>Gammaproteobacteria</taxon>
        <taxon>Vibrionales</taxon>
        <taxon>Vibrionaceae</taxon>
        <taxon>Vibrio</taxon>
    </lineage>
</organism>
<dbReference type="SUPFAM" id="SSF54826">
    <property type="entry name" value="Enolase N-terminal domain-like"/>
    <property type="match status" value="1"/>
</dbReference>
<feature type="binding site" evidence="10">
    <location>
        <position position="388"/>
    </location>
    <ligand>
        <name>(2R)-2-phosphoglycerate</name>
        <dbReference type="ChEBI" id="CHEBI:58289"/>
    </ligand>
</feature>
<comment type="catalytic activity">
    <reaction evidence="10">
        <text>(2R)-2-phosphoglycerate = phosphoenolpyruvate + H2O</text>
        <dbReference type="Rhea" id="RHEA:10164"/>
        <dbReference type="ChEBI" id="CHEBI:15377"/>
        <dbReference type="ChEBI" id="CHEBI:58289"/>
        <dbReference type="ChEBI" id="CHEBI:58702"/>
        <dbReference type="EC" id="4.2.1.11"/>
    </reaction>
</comment>
<dbReference type="HAMAP" id="MF_00318">
    <property type="entry name" value="Enolase"/>
    <property type="match status" value="1"/>
</dbReference>
<dbReference type="Gene3D" id="3.20.20.120">
    <property type="entry name" value="Enolase-like C-terminal domain"/>
    <property type="match status" value="1"/>
</dbReference>
<evidence type="ECO:0000313" key="14">
    <source>
        <dbReference type="Proteomes" id="UP001169719"/>
    </source>
</evidence>
<dbReference type="SUPFAM" id="SSF51604">
    <property type="entry name" value="Enolase C-terminal domain-like"/>
    <property type="match status" value="1"/>
</dbReference>
<dbReference type="Pfam" id="PF00113">
    <property type="entry name" value="Enolase_C"/>
    <property type="match status" value="1"/>
</dbReference>
<name>A0ABT7Y4P4_9VIBR</name>
<sequence length="432" mass="46734">MKIINVDAYQIFDSRGLPTVEAVVELDSGICGVGLVPSGASTGQFEALELRDGDAARFQGKSVYQAIANIKTELAPALAGKEVSQQAMLDQIMCEVDGTANKSRLGANAILAVSLAIADANAKAQGLPLFKTLAPTCSANLLPLPEIQLVGGGAHAQWRTDIQDFLIIVNGAKSYNDTLEVTSNIYRTAEGMLKQRGLLAGAADEGGFWPTFDSHEAIFEFVVEAIQRAGYQPGRDVSISLDIAASDLYSDGQYHLPLDGKSYTSEEFLALMLDWCERYPVLSIEDPFADTDFAAWKAFTREVGDRIQIIGDDLFTTNISRIEQGITEKLANSVLIKLNQIGTVSETLKAIEVTQNAGWLPVVSARSGETEDAFISHLAVATNAGQLKVGSFTRSERMVKWNEVIRIERALSGYSEFVGGSIFQQLKQLEPA</sequence>
<evidence type="ECO:0000256" key="9">
    <source>
        <dbReference type="ARBA" id="ARBA00045763"/>
    </source>
</evidence>
<comment type="cofactor">
    <cofactor evidence="10">
        <name>Mg(2+)</name>
        <dbReference type="ChEBI" id="CHEBI:18420"/>
    </cofactor>
    <text evidence="10">Binds a second Mg(2+) ion via substrate during catalysis.</text>
</comment>
<dbReference type="Gene3D" id="3.30.390.10">
    <property type="entry name" value="Enolase-like, N-terminal domain"/>
    <property type="match status" value="1"/>
</dbReference>
<feature type="binding site" evidence="10">
    <location>
        <position position="367"/>
    </location>
    <ligand>
        <name>(2R)-2-phosphoglycerate</name>
        <dbReference type="ChEBI" id="CHEBI:58289"/>
    </ligand>
</feature>
<proteinExistence type="inferred from homology"/>
<dbReference type="Pfam" id="PF03952">
    <property type="entry name" value="Enolase_N"/>
    <property type="match status" value="1"/>
</dbReference>
<comment type="similarity">
    <text evidence="2 10">Belongs to the enolase family.</text>
</comment>
<evidence type="ECO:0000259" key="11">
    <source>
        <dbReference type="SMART" id="SM01192"/>
    </source>
</evidence>
<feature type="domain" description="Enolase N-terminal" evidence="12">
    <location>
        <begin position="3"/>
        <end position="133"/>
    </location>
</feature>
<keyword evidence="5 10" id="KW-0964">Secreted</keyword>
<accession>A0ABT7Y4P4</accession>
<dbReference type="SMART" id="SM01193">
    <property type="entry name" value="Enolase_N"/>
    <property type="match status" value="1"/>
</dbReference>
<dbReference type="InterPro" id="IPR020810">
    <property type="entry name" value="Enolase_C"/>
</dbReference>
<gene>
    <name evidence="10 13" type="primary">eno</name>
    <name evidence="13" type="ORF">QWJ08_16815</name>
</gene>
<keyword evidence="6 10" id="KW-0460">Magnesium</keyword>
<evidence type="ECO:0000256" key="5">
    <source>
        <dbReference type="ARBA" id="ARBA00022525"/>
    </source>
</evidence>
<keyword evidence="7 10" id="KW-0324">Glycolysis</keyword>
<feature type="binding site" evidence="10">
    <location>
        <position position="163"/>
    </location>
    <ligand>
        <name>(2R)-2-phosphoglycerate</name>
        <dbReference type="ChEBI" id="CHEBI:58289"/>
    </ligand>
</feature>
<dbReference type="PANTHER" id="PTHR11902">
    <property type="entry name" value="ENOLASE"/>
    <property type="match status" value="1"/>
</dbReference>
<dbReference type="PANTHER" id="PTHR11902:SF1">
    <property type="entry name" value="ENOLASE"/>
    <property type="match status" value="1"/>
</dbReference>
<dbReference type="InterPro" id="IPR029017">
    <property type="entry name" value="Enolase-like_N"/>
</dbReference>
<dbReference type="InterPro" id="IPR036849">
    <property type="entry name" value="Enolase-like_C_sf"/>
</dbReference>
<comment type="subcellular location">
    <subcellularLocation>
        <location evidence="10">Cytoplasm</location>
    </subcellularLocation>
    <subcellularLocation>
        <location evidence="10">Secreted</location>
    </subcellularLocation>
    <subcellularLocation>
        <location evidence="10">Cell surface</location>
    </subcellularLocation>
    <text evidence="10">Fractions of enolase are present in both the cytoplasm and on the cell surface.</text>
</comment>
<evidence type="ECO:0000259" key="12">
    <source>
        <dbReference type="SMART" id="SM01193"/>
    </source>
</evidence>
<feature type="active site" description="Proton acceptor" evidence="10">
    <location>
        <position position="337"/>
    </location>
</feature>
<dbReference type="EMBL" id="JAUEOZ010000002">
    <property type="protein sequence ID" value="MDN2483006.1"/>
    <property type="molecule type" value="Genomic_DNA"/>
</dbReference>
<dbReference type="NCBIfam" id="TIGR01060">
    <property type="entry name" value="eno"/>
    <property type="match status" value="1"/>
</dbReference>
<feature type="binding site" evidence="10">
    <location>
        <position position="312"/>
    </location>
    <ligand>
        <name>Mg(2+)</name>
        <dbReference type="ChEBI" id="CHEBI:18420"/>
    </ligand>
</feature>
<dbReference type="SFLD" id="SFLDF00002">
    <property type="entry name" value="enolase"/>
    <property type="match status" value="1"/>
</dbReference>
<evidence type="ECO:0000256" key="2">
    <source>
        <dbReference type="ARBA" id="ARBA00009604"/>
    </source>
</evidence>
<dbReference type="InterPro" id="IPR000941">
    <property type="entry name" value="Enolase"/>
</dbReference>
<dbReference type="InterPro" id="IPR020811">
    <property type="entry name" value="Enolase_N"/>
</dbReference>
<dbReference type="SFLD" id="SFLDS00001">
    <property type="entry name" value="Enolase"/>
    <property type="match status" value="1"/>
</dbReference>
<keyword evidence="8 10" id="KW-0456">Lyase</keyword>
<dbReference type="SMART" id="SM01192">
    <property type="entry name" value="Enolase_C"/>
    <property type="match status" value="1"/>
</dbReference>
<reference evidence="13" key="1">
    <citation type="submission" date="2024-05" db="EMBL/GenBank/DDBJ databases">
        <title>Genome Sequences of Four Agar- Degrading Marine Bacteria.</title>
        <authorList>
            <person name="Phillips E.K."/>
            <person name="Shaffer J.C."/>
            <person name="Henson M.W."/>
            <person name="Temperton B."/>
            <person name="Thrash C.J."/>
            <person name="Martin M.O."/>
        </authorList>
    </citation>
    <scope>NUCLEOTIDE SEQUENCE</scope>
    <source>
        <strain evidence="13">EKP203</strain>
    </source>
</reference>
<comment type="pathway">
    <text evidence="1 10">Carbohydrate degradation; glycolysis; pyruvate from D-glyceraldehyde 3-phosphate: step 4/5.</text>
</comment>
<evidence type="ECO:0000256" key="1">
    <source>
        <dbReference type="ARBA" id="ARBA00005031"/>
    </source>
</evidence>
<dbReference type="SFLD" id="SFLDG00178">
    <property type="entry name" value="enolase"/>
    <property type="match status" value="1"/>
</dbReference>
<protein>
    <recommendedName>
        <fullName evidence="4 10">Enolase</fullName>
        <ecNumber evidence="3 10">4.2.1.11</ecNumber>
    </recommendedName>
    <alternativeName>
        <fullName evidence="10">2-phospho-D-glycerate hydro-lyase</fullName>
    </alternativeName>
    <alternativeName>
        <fullName evidence="10">2-phosphoglycerate dehydratase</fullName>
    </alternativeName>
</protein>
<evidence type="ECO:0000256" key="6">
    <source>
        <dbReference type="ARBA" id="ARBA00022842"/>
    </source>
</evidence>
<dbReference type="GO" id="GO:0004634">
    <property type="term" value="F:phosphopyruvate hydratase activity"/>
    <property type="evidence" value="ECO:0007669"/>
    <property type="project" value="UniProtKB-EC"/>
</dbReference>
<evidence type="ECO:0000313" key="13">
    <source>
        <dbReference type="EMBL" id="MDN2483006.1"/>
    </source>
</evidence>
<evidence type="ECO:0000256" key="4">
    <source>
        <dbReference type="ARBA" id="ARBA00017068"/>
    </source>
</evidence>
<keyword evidence="10" id="KW-0479">Metal-binding</keyword>
<dbReference type="PRINTS" id="PR00148">
    <property type="entry name" value="ENOLASE"/>
</dbReference>
<feature type="binding site" evidence="10">
    <location>
        <position position="337"/>
    </location>
    <ligand>
        <name>(2R)-2-phosphoglycerate</name>
        <dbReference type="ChEBI" id="CHEBI:58289"/>
    </ligand>
</feature>
<evidence type="ECO:0000256" key="7">
    <source>
        <dbReference type="ARBA" id="ARBA00023152"/>
    </source>
</evidence>
<feature type="active site" description="Proton donor" evidence="10">
    <location>
        <position position="205"/>
    </location>
</feature>
<dbReference type="Proteomes" id="UP001169719">
    <property type="component" value="Unassembled WGS sequence"/>
</dbReference>
<comment type="function">
    <text evidence="9 10">Catalyzes the reversible conversion of 2-phosphoglycerate (2-PG) into phosphoenolpyruvate (PEP). It is essential for the degradation of carbohydrates via glycolysis.</text>
</comment>
<dbReference type="PROSITE" id="PS00164">
    <property type="entry name" value="ENOLASE"/>
    <property type="match status" value="1"/>
</dbReference>
<feature type="binding site" evidence="10">
    <location>
        <position position="285"/>
    </location>
    <ligand>
        <name>Mg(2+)</name>
        <dbReference type="ChEBI" id="CHEBI:18420"/>
    </ligand>
</feature>